<dbReference type="InterPro" id="IPR050765">
    <property type="entry name" value="Riboflavin_Biosynth_HTPR"/>
</dbReference>
<keyword evidence="3" id="KW-1185">Reference proteome</keyword>
<dbReference type="OrthoDB" id="9782335at2"/>
<protein>
    <recommendedName>
        <fullName evidence="1">Bacterial bifunctional deaminase-reductase C-terminal domain-containing protein</fullName>
    </recommendedName>
</protein>
<evidence type="ECO:0000313" key="2">
    <source>
        <dbReference type="EMBL" id="EPF73845.1"/>
    </source>
</evidence>
<dbReference type="Proteomes" id="UP000014568">
    <property type="component" value="Unassembled WGS sequence"/>
</dbReference>
<dbReference type="Pfam" id="PF01872">
    <property type="entry name" value="RibD_C"/>
    <property type="match status" value="1"/>
</dbReference>
<dbReference type="EMBL" id="ATGI01000022">
    <property type="protein sequence ID" value="EPF73845.1"/>
    <property type="molecule type" value="Genomic_DNA"/>
</dbReference>
<gene>
    <name evidence="2" type="ORF">F945_01724</name>
</gene>
<dbReference type="eggNOG" id="COG0262">
    <property type="taxonomic scope" value="Bacteria"/>
</dbReference>
<dbReference type="PANTHER" id="PTHR38011">
    <property type="entry name" value="DIHYDROFOLATE REDUCTASE FAMILY PROTEIN (AFU_ORTHOLOGUE AFUA_8G06820)"/>
    <property type="match status" value="1"/>
</dbReference>
<feature type="domain" description="Bacterial bifunctional deaminase-reductase C-terminal" evidence="1">
    <location>
        <begin position="8"/>
        <end position="166"/>
    </location>
</feature>
<accession>S3N153</accession>
<dbReference type="GO" id="GO:0009231">
    <property type="term" value="P:riboflavin biosynthetic process"/>
    <property type="evidence" value="ECO:0007669"/>
    <property type="project" value="InterPro"/>
</dbReference>
<dbReference type="RefSeq" id="WP_016656131.1">
    <property type="nucleotide sequence ID" value="NZ_KE340353.1"/>
</dbReference>
<dbReference type="InterPro" id="IPR024072">
    <property type="entry name" value="DHFR-like_dom_sf"/>
</dbReference>
<dbReference type="Gene3D" id="3.40.430.10">
    <property type="entry name" value="Dihydrofolate Reductase, subunit A"/>
    <property type="match status" value="1"/>
</dbReference>
<evidence type="ECO:0000259" key="1">
    <source>
        <dbReference type="Pfam" id="PF01872"/>
    </source>
</evidence>
<dbReference type="GO" id="GO:0008703">
    <property type="term" value="F:5-amino-6-(5-phosphoribosylamino)uracil reductase activity"/>
    <property type="evidence" value="ECO:0007669"/>
    <property type="project" value="InterPro"/>
</dbReference>
<evidence type="ECO:0000313" key="3">
    <source>
        <dbReference type="Proteomes" id="UP000014568"/>
    </source>
</evidence>
<dbReference type="InterPro" id="IPR002734">
    <property type="entry name" value="RibDG_C"/>
</dbReference>
<sequence length="174" mass="19771">MSIKGYIASSADGYIASVDGSVDFLTPYQHIDCGYDQFIQDIDIVVMGRKTYEVICELGDQWPYPEQQGIIVSSNSDLALTHPSLSVWNQDLFRLVEHLKSKTEINVWIVGGTQLQNFFIENNLLDVLEVFEMPVMLGDGIPLFPKFNCPSYALKSIHAEMIEETIIKKTYHFK</sequence>
<dbReference type="AlphaFoldDB" id="S3N153"/>
<name>S3N153_9GAMM</name>
<reference evidence="2 3" key="1">
    <citation type="submission" date="2013-06" db="EMBL/GenBank/DDBJ databases">
        <title>The Genome Sequence of Acinetobacter rudis CIP 110305.</title>
        <authorList>
            <consortium name="The Broad Institute Genome Sequencing Platform"/>
            <consortium name="The Broad Institute Genome Sequencing Center for Infectious Disease"/>
            <person name="Cerqueira G."/>
            <person name="Feldgarden M."/>
            <person name="Courvalin P."/>
            <person name="Perichon B."/>
            <person name="Grillot-Courvalin C."/>
            <person name="Clermont D."/>
            <person name="Rocha E."/>
            <person name="Yoon E.-J."/>
            <person name="Nemec A."/>
            <person name="Young S.K."/>
            <person name="Zeng Q."/>
            <person name="Gargeya S."/>
            <person name="Fitzgerald M."/>
            <person name="Abouelleil A."/>
            <person name="Alvarado L."/>
            <person name="Berlin A.M."/>
            <person name="Chapman S.B."/>
            <person name="Dewar J."/>
            <person name="Goldberg J."/>
            <person name="Griggs A."/>
            <person name="Gujja S."/>
            <person name="Hansen M."/>
            <person name="Howarth C."/>
            <person name="Imamovic A."/>
            <person name="Larimer J."/>
            <person name="McCowan C."/>
            <person name="Murphy C."/>
            <person name="Pearson M."/>
            <person name="Priest M."/>
            <person name="Roberts A."/>
            <person name="Saif S."/>
            <person name="Shea T."/>
            <person name="Sykes S."/>
            <person name="Wortman J."/>
            <person name="Nusbaum C."/>
            <person name="Birren B."/>
        </authorList>
    </citation>
    <scope>NUCLEOTIDE SEQUENCE [LARGE SCALE GENOMIC DNA]</scope>
    <source>
        <strain evidence="2 3">CIP 110305</strain>
    </source>
</reference>
<proteinExistence type="predicted"/>
<dbReference type="PANTHER" id="PTHR38011:SF11">
    <property type="entry name" value="2,5-DIAMINO-6-RIBOSYLAMINO-4(3H)-PYRIMIDINONE 5'-PHOSPHATE REDUCTASE"/>
    <property type="match status" value="1"/>
</dbReference>
<dbReference type="STRING" id="632955.GCA_000829675_03564"/>
<dbReference type="SUPFAM" id="SSF53597">
    <property type="entry name" value="Dihydrofolate reductase-like"/>
    <property type="match status" value="1"/>
</dbReference>
<dbReference type="HOGENOM" id="CLU_043966_4_3_6"/>
<organism evidence="2 3">
    <name type="scientific">Acinetobacter rudis CIP 110305</name>
    <dbReference type="NCBI Taxonomy" id="421052"/>
    <lineage>
        <taxon>Bacteria</taxon>
        <taxon>Pseudomonadati</taxon>
        <taxon>Pseudomonadota</taxon>
        <taxon>Gammaproteobacteria</taxon>
        <taxon>Moraxellales</taxon>
        <taxon>Moraxellaceae</taxon>
        <taxon>Acinetobacter</taxon>
    </lineage>
</organism>
<comment type="caution">
    <text evidence="2">The sequence shown here is derived from an EMBL/GenBank/DDBJ whole genome shotgun (WGS) entry which is preliminary data.</text>
</comment>
<dbReference type="PATRIC" id="fig|421052.3.peg.1680"/>